<gene>
    <name evidence="2" type="ORF">SAMN04487752_0866</name>
</gene>
<protein>
    <submittedName>
        <fullName evidence="2">Acetyltransferase (GNAT) domain-containing protein</fullName>
    </submittedName>
</protein>
<dbReference type="OrthoDB" id="2213517at2"/>
<organism evidence="2 3">
    <name type="scientific">Carnobacterium viridans</name>
    <dbReference type="NCBI Taxonomy" id="174587"/>
    <lineage>
        <taxon>Bacteria</taxon>
        <taxon>Bacillati</taxon>
        <taxon>Bacillota</taxon>
        <taxon>Bacilli</taxon>
        <taxon>Lactobacillales</taxon>
        <taxon>Carnobacteriaceae</taxon>
        <taxon>Carnobacterium</taxon>
    </lineage>
</organism>
<dbReference type="InterPro" id="IPR016181">
    <property type="entry name" value="Acyl_CoA_acyltransferase"/>
</dbReference>
<evidence type="ECO:0000313" key="3">
    <source>
        <dbReference type="Proteomes" id="UP000199481"/>
    </source>
</evidence>
<dbReference type="Pfam" id="PF00583">
    <property type="entry name" value="Acetyltransf_1"/>
    <property type="match status" value="1"/>
</dbReference>
<name>A0A1H0YDB3_9LACT</name>
<dbReference type="EMBL" id="FNJW01000008">
    <property type="protein sequence ID" value="SDQ12876.1"/>
    <property type="molecule type" value="Genomic_DNA"/>
</dbReference>
<keyword evidence="3" id="KW-1185">Reference proteome</keyword>
<dbReference type="Proteomes" id="UP000199481">
    <property type="component" value="Unassembled WGS sequence"/>
</dbReference>
<dbReference type="CDD" id="cd04301">
    <property type="entry name" value="NAT_SF"/>
    <property type="match status" value="1"/>
</dbReference>
<dbReference type="RefSeq" id="WP_089975455.1">
    <property type="nucleotide sequence ID" value="NZ_CP084916.1"/>
</dbReference>
<dbReference type="InterPro" id="IPR000182">
    <property type="entry name" value="GNAT_dom"/>
</dbReference>
<evidence type="ECO:0000259" key="1">
    <source>
        <dbReference type="PROSITE" id="PS51186"/>
    </source>
</evidence>
<dbReference type="SUPFAM" id="SSF55729">
    <property type="entry name" value="Acyl-CoA N-acyltransferases (Nat)"/>
    <property type="match status" value="1"/>
</dbReference>
<reference evidence="3" key="1">
    <citation type="submission" date="2016-10" db="EMBL/GenBank/DDBJ databases">
        <authorList>
            <person name="Varghese N."/>
            <person name="Submissions S."/>
        </authorList>
    </citation>
    <scope>NUCLEOTIDE SEQUENCE [LARGE SCALE GENOMIC DNA]</scope>
    <source>
        <strain evidence="3">MPL-11</strain>
    </source>
</reference>
<keyword evidence="2" id="KW-0808">Transferase</keyword>
<dbReference type="AlphaFoldDB" id="A0A1H0YDB3"/>
<dbReference type="Gene3D" id="3.40.630.30">
    <property type="match status" value="1"/>
</dbReference>
<dbReference type="PROSITE" id="PS51186">
    <property type="entry name" value="GNAT"/>
    <property type="match status" value="1"/>
</dbReference>
<sequence>MISFSETYHEYTQIEETDYYYHYQNKKLPFLYSCNRLRFKRNPTLEEFCLAEKNLTDFQRKTQQDFIYLYGPENEPFSKEIEEYLATENYTVSAEELLVIDPKDFYFTHQNEEIKVSLVENNEQLKEYLEFMYQLNLKNGMSYAHKKQKFYLDRFISPEIQQINAYLNGQVVGTVNIIISSKYIEIDHFEVAPNFQNKGIGTQIQRFIMALAKDKKVLLVVDKETKANHMYYHQGYQFCGYQLSAFKRFKSTTVINIPQNSSSIASTSL</sequence>
<accession>A0A1H0YDB3</accession>
<dbReference type="GO" id="GO:0016747">
    <property type="term" value="F:acyltransferase activity, transferring groups other than amino-acyl groups"/>
    <property type="evidence" value="ECO:0007669"/>
    <property type="project" value="InterPro"/>
</dbReference>
<dbReference type="Pfam" id="PF18467">
    <property type="entry name" value="DUF5613"/>
    <property type="match status" value="1"/>
</dbReference>
<feature type="domain" description="N-acetyltransferase" evidence="1">
    <location>
        <begin position="116"/>
        <end position="261"/>
    </location>
</feature>
<evidence type="ECO:0000313" key="2">
    <source>
        <dbReference type="EMBL" id="SDQ12876.1"/>
    </source>
</evidence>
<proteinExistence type="predicted"/>
<dbReference type="InterPro" id="IPR040549">
    <property type="entry name" value="DUF5613"/>
</dbReference>